<dbReference type="CDD" id="cd00737">
    <property type="entry name" value="lyz_endolysin_autolysin"/>
    <property type="match status" value="1"/>
</dbReference>
<dbReference type="InterPro" id="IPR023346">
    <property type="entry name" value="Lysozyme-like_dom_sf"/>
</dbReference>
<keyword evidence="3 7" id="KW-0081">Bacteriolytic enzyme</keyword>
<dbReference type="EC" id="3.2.1.17" evidence="7"/>
<evidence type="ECO:0000256" key="5">
    <source>
        <dbReference type="ARBA" id="ARBA00023200"/>
    </source>
</evidence>
<organism evidence="9 10">
    <name type="scientific">Marinibaculum pumilum</name>
    <dbReference type="NCBI Taxonomy" id="1766165"/>
    <lineage>
        <taxon>Bacteria</taxon>
        <taxon>Pseudomonadati</taxon>
        <taxon>Pseudomonadota</taxon>
        <taxon>Alphaproteobacteria</taxon>
        <taxon>Rhodospirillales</taxon>
        <taxon>Rhodospirillaceae</taxon>
        <taxon>Marinibaculum</taxon>
    </lineage>
</organism>
<evidence type="ECO:0000256" key="1">
    <source>
        <dbReference type="ARBA" id="ARBA00000632"/>
    </source>
</evidence>
<evidence type="ECO:0000256" key="3">
    <source>
        <dbReference type="ARBA" id="ARBA00022638"/>
    </source>
</evidence>
<gene>
    <name evidence="9" type="ORF">ACFOGJ_24280</name>
</gene>
<keyword evidence="5" id="KW-1035">Host cytoplasm</keyword>
<protein>
    <recommendedName>
        <fullName evidence="7">Lysozyme</fullName>
        <ecNumber evidence="7">3.2.1.17</ecNumber>
    </recommendedName>
</protein>
<name>A0ABV7L767_9PROT</name>
<evidence type="ECO:0000313" key="10">
    <source>
        <dbReference type="Proteomes" id="UP001595528"/>
    </source>
</evidence>
<feature type="chain" id="PRO_5046201887" description="Lysozyme" evidence="8">
    <location>
        <begin position="27"/>
        <end position="218"/>
    </location>
</feature>
<dbReference type="Proteomes" id="UP001595528">
    <property type="component" value="Unassembled WGS sequence"/>
</dbReference>
<comment type="caution">
    <text evidence="9">The sequence shown here is derived from an EMBL/GenBank/DDBJ whole genome shotgun (WGS) entry which is preliminary data.</text>
</comment>
<evidence type="ECO:0000256" key="2">
    <source>
        <dbReference type="ARBA" id="ARBA00022529"/>
    </source>
</evidence>
<dbReference type="PANTHER" id="PTHR38107:SF3">
    <property type="entry name" value="LYSOZYME RRRD-RELATED"/>
    <property type="match status" value="1"/>
</dbReference>
<dbReference type="InterPro" id="IPR051018">
    <property type="entry name" value="Bacteriophage_GH24"/>
</dbReference>
<feature type="signal peptide" evidence="8">
    <location>
        <begin position="1"/>
        <end position="26"/>
    </location>
</feature>
<dbReference type="Pfam" id="PF00959">
    <property type="entry name" value="Phage_lysozyme"/>
    <property type="match status" value="1"/>
</dbReference>
<keyword evidence="6 7" id="KW-0326">Glycosidase</keyword>
<proteinExistence type="inferred from homology"/>
<comment type="similarity">
    <text evidence="7">Belongs to the glycosyl hydrolase 24 family.</text>
</comment>
<dbReference type="PROSITE" id="PS51257">
    <property type="entry name" value="PROKAR_LIPOPROTEIN"/>
    <property type="match status" value="1"/>
</dbReference>
<dbReference type="InterPro" id="IPR034690">
    <property type="entry name" value="Endolysin_T4_type"/>
</dbReference>
<evidence type="ECO:0000256" key="4">
    <source>
        <dbReference type="ARBA" id="ARBA00022801"/>
    </source>
</evidence>
<evidence type="ECO:0000256" key="6">
    <source>
        <dbReference type="ARBA" id="ARBA00023295"/>
    </source>
</evidence>
<dbReference type="InterPro" id="IPR023347">
    <property type="entry name" value="Lysozyme_dom_sf"/>
</dbReference>
<sequence length="218" mass="23607">MHRNHFSFALRGAVTIGLTAALVACADVGVELTATATHHTRNGVAAKLEARLQFPAPQQRANIGHASHDHLNDTIPPAVVDLIKSFEGFRAHAYKDAGGTYTIGYGTTEGVRPGDTITEAEATRHLLDDLAKAAQGVRRLVTVPLRDHESHALTSFVYNLGVGNLARSTLLKRLNANDRVGAAQEFRNWVFVGNTMLPGLKVRREVERSLFLGELPGT</sequence>
<evidence type="ECO:0000313" key="9">
    <source>
        <dbReference type="EMBL" id="MFC3230389.1"/>
    </source>
</evidence>
<dbReference type="SUPFAM" id="SSF53955">
    <property type="entry name" value="Lysozyme-like"/>
    <property type="match status" value="1"/>
</dbReference>
<accession>A0ABV7L767</accession>
<dbReference type="EMBL" id="JBHRTR010000045">
    <property type="protein sequence ID" value="MFC3230389.1"/>
    <property type="molecule type" value="Genomic_DNA"/>
</dbReference>
<dbReference type="RefSeq" id="WP_379905521.1">
    <property type="nucleotide sequence ID" value="NZ_JBHRTR010000045.1"/>
</dbReference>
<dbReference type="InterPro" id="IPR033907">
    <property type="entry name" value="Endolysin_autolysin"/>
</dbReference>
<reference evidence="10" key="1">
    <citation type="journal article" date="2019" name="Int. J. Syst. Evol. Microbiol.">
        <title>The Global Catalogue of Microorganisms (GCM) 10K type strain sequencing project: providing services to taxonomists for standard genome sequencing and annotation.</title>
        <authorList>
            <consortium name="The Broad Institute Genomics Platform"/>
            <consortium name="The Broad Institute Genome Sequencing Center for Infectious Disease"/>
            <person name="Wu L."/>
            <person name="Ma J."/>
        </authorList>
    </citation>
    <scope>NUCLEOTIDE SEQUENCE [LARGE SCALE GENOMIC DNA]</scope>
    <source>
        <strain evidence="10">KCTC 42964</strain>
    </source>
</reference>
<evidence type="ECO:0000256" key="7">
    <source>
        <dbReference type="RuleBase" id="RU003788"/>
    </source>
</evidence>
<keyword evidence="2 7" id="KW-0929">Antimicrobial</keyword>
<keyword evidence="4 7" id="KW-0378">Hydrolase</keyword>
<dbReference type="Gene3D" id="1.10.530.40">
    <property type="match status" value="1"/>
</dbReference>
<keyword evidence="8" id="KW-0732">Signal</keyword>
<dbReference type="PANTHER" id="PTHR38107">
    <property type="match status" value="1"/>
</dbReference>
<comment type="catalytic activity">
    <reaction evidence="1 7">
        <text>Hydrolysis of (1-&gt;4)-beta-linkages between N-acetylmuramic acid and N-acetyl-D-glucosamine residues in a peptidoglycan and between N-acetyl-D-glucosamine residues in chitodextrins.</text>
        <dbReference type="EC" id="3.2.1.17"/>
    </reaction>
</comment>
<keyword evidence="10" id="KW-1185">Reference proteome</keyword>
<dbReference type="HAMAP" id="MF_04110">
    <property type="entry name" value="ENDOLYSIN_T4"/>
    <property type="match status" value="1"/>
</dbReference>
<evidence type="ECO:0000256" key="8">
    <source>
        <dbReference type="SAM" id="SignalP"/>
    </source>
</evidence>
<dbReference type="InterPro" id="IPR002196">
    <property type="entry name" value="Glyco_hydro_24"/>
</dbReference>